<dbReference type="PANTHER" id="PTHR31082:SF4">
    <property type="entry name" value="PHEROMONE-REGULATED MEMBRANE PROTEIN 10"/>
    <property type="match status" value="1"/>
</dbReference>
<evidence type="ECO:0000259" key="8">
    <source>
        <dbReference type="Pfam" id="PF06738"/>
    </source>
</evidence>
<name>A0A9P7B4X7_RHOMI</name>
<evidence type="ECO:0008006" key="12">
    <source>
        <dbReference type="Google" id="ProtNLM"/>
    </source>
</evidence>
<evidence type="ECO:0000256" key="2">
    <source>
        <dbReference type="ARBA" id="ARBA00022692"/>
    </source>
</evidence>
<feature type="region of interest" description="Disordered" evidence="6">
    <location>
        <begin position="261"/>
        <end position="329"/>
    </location>
</feature>
<evidence type="ECO:0000256" key="4">
    <source>
        <dbReference type="ARBA" id="ARBA00023136"/>
    </source>
</evidence>
<keyword evidence="11" id="KW-1185">Reference proteome</keyword>
<evidence type="ECO:0000256" key="3">
    <source>
        <dbReference type="ARBA" id="ARBA00022989"/>
    </source>
</evidence>
<feature type="region of interest" description="Disordered" evidence="6">
    <location>
        <begin position="88"/>
        <end position="107"/>
    </location>
</feature>
<evidence type="ECO:0000256" key="6">
    <source>
        <dbReference type="SAM" id="MobiDB-lite"/>
    </source>
</evidence>
<feature type="compositionally biased region" description="Polar residues" evidence="6">
    <location>
        <begin position="297"/>
        <end position="309"/>
    </location>
</feature>
<dbReference type="Pfam" id="PF12821">
    <property type="entry name" value="ThrE_2"/>
    <property type="match status" value="1"/>
</dbReference>
<dbReference type="InterPro" id="IPR051361">
    <property type="entry name" value="ThrE/Ser_Exporter"/>
</dbReference>
<dbReference type="InterPro" id="IPR010619">
    <property type="entry name" value="ThrE-like_N"/>
</dbReference>
<feature type="region of interest" description="Disordered" evidence="6">
    <location>
        <begin position="199"/>
        <end position="229"/>
    </location>
</feature>
<feature type="transmembrane region" description="Helical" evidence="7">
    <location>
        <begin position="1213"/>
        <end position="1237"/>
    </location>
</feature>
<feature type="compositionally biased region" description="Polar residues" evidence="6">
    <location>
        <begin position="706"/>
        <end position="722"/>
    </location>
</feature>
<dbReference type="EMBL" id="PUHQ01000052">
    <property type="protein sequence ID" value="KAG0659603.1"/>
    <property type="molecule type" value="Genomic_DNA"/>
</dbReference>
<feature type="transmembrane region" description="Helical" evidence="7">
    <location>
        <begin position="976"/>
        <end position="993"/>
    </location>
</feature>
<feature type="compositionally biased region" description="Basic and acidic residues" evidence="6">
    <location>
        <begin position="776"/>
        <end position="810"/>
    </location>
</feature>
<dbReference type="AlphaFoldDB" id="A0A9P7B4X7"/>
<feature type="compositionally biased region" description="Basic residues" evidence="6">
    <location>
        <begin position="811"/>
        <end position="821"/>
    </location>
</feature>
<feature type="compositionally biased region" description="Polar residues" evidence="6">
    <location>
        <begin position="412"/>
        <end position="426"/>
    </location>
</feature>
<feature type="compositionally biased region" description="Basic and acidic residues" evidence="6">
    <location>
        <begin position="614"/>
        <end position="624"/>
    </location>
</feature>
<dbReference type="OrthoDB" id="413008at2759"/>
<organism evidence="10 11">
    <name type="scientific">Rhodotorula mucilaginosa</name>
    <name type="common">Yeast</name>
    <name type="synonym">Rhodotorula rubra</name>
    <dbReference type="NCBI Taxonomy" id="5537"/>
    <lineage>
        <taxon>Eukaryota</taxon>
        <taxon>Fungi</taxon>
        <taxon>Dikarya</taxon>
        <taxon>Basidiomycota</taxon>
        <taxon>Pucciniomycotina</taxon>
        <taxon>Microbotryomycetes</taxon>
        <taxon>Sporidiobolales</taxon>
        <taxon>Sporidiobolaceae</taxon>
        <taxon>Rhodotorula</taxon>
    </lineage>
</organism>
<protein>
    <recommendedName>
        <fullName evidence="12">Pheromone-regulated membrane protein 10</fullName>
    </recommendedName>
</protein>
<dbReference type="GO" id="GO:0022857">
    <property type="term" value="F:transmembrane transporter activity"/>
    <property type="evidence" value="ECO:0007669"/>
    <property type="project" value="InterPro"/>
</dbReference>
<feature type="transmembrane region" description="Helical" evidence="7">
    <location>
        <begin position="1172"/>
        <end position="1193"/>
    </location>
</feature>
<feature type="compositionally biased region" description="Polar residues" evidence="6">
    <location>
        <begin position="264"/>
        <end position="285"/>
    </location>
</feature>
<comment type="caution">
    <text evidence="10">The sequence shown here is derived from an EMBL/GenBank/DDBJ whole genome shotgun (WGS) entry which is preliminary data.</text>
</comment>
<feature type="transmembrane region" description="Helical" evidence="7">
    <location>
        <begin position="1145"/>
        <end position="1165"/>
    </location>
</feature>
<keyword evidence="3 7" id="KW-1133">Transmembrane helix</keyword>
<dbReference type="Proteomes" id="UP000777482">
    <property type="component" value="Unassembled WGS sequence"/>
</dbReference>
<comment type="subcellular location">
    <subcellularLocation>
        <location evidence="1">Membrane</location>
        <topology evidence="1">Multi-pass membrane protein</topology>
    </subcellularLocation>
</comment>
<proteinExistence type="inferred from homology"/>
<feature type="domain" description="Threonine/Serine exporter ThrE" evidence="9">
    <location>
        <begin position="1118"/>
        <end position="1229"/>
    </location>
</feature>
<evidence type="ECO:0000256" key="7">
    <source>
        <dbReference type="SAM" id="Phobius"/>
    </source>
</evidence>
<gene>
    <name evidence="10" type="ORF">C6P46_005094</name>
</gene>
<feature type="compositionally biased region" description="Low complexity" evidence="6">
    <location>
        <begin position="639"/>
        <end position="653"/>
    </location>
</feature>
<evidence type="ECO:0000256" key="5">
    <source>
        <dbReference type="ARBA" id="ARBA00034125"/>
    </source>
</evidence>
<feature type="transmembrane region" description="Helical" evidence="7">
    <location>
        <begin position="999"/>
        <end position="1018"/>
    </location>
</feature>
<feature type="region of interest" description="Disordered" evidence="6">
    <location>
        <begin position="451"/>
        <end position="491"/>
    </location>
</feature>
<dbReference type="InterPro" id="IPR024528">
    <property type="entry name" value="ThrE_2"/>
</dbReference>
<dbReference type="GO" id="GO:0016020">
    <property type="term" value="C:membrane"/>
    <property type="evidence" value="ECO:0007669"/>
    <property type="project" value="UniProtKB-SubCell"/>
</dbReference>
<dbReference type="Pfam" id="PF06738">
    <property type="entry name" value="ThrE"/>
    <property type="match status" value="1"/>
</dbReference>
<evidence type="ECO:0000313" key="11">
    <source>
        <dbReference type="Proteomes" id="UP000777482"/>
    </source>
</evidence>
<feature type="region of interest" description="Disordered" evidence="6">
    <location>
        <begin position="365"/>
        <end position="426"/>
    </location>
</feature>
<feature type="compositionally biased region" description="Low complexity" evidence="6">
    <location>
        <begin position="395"/>
        <end position="411"/>
    </location>
</feature>
<evidence type="ECO:0000313" key="10">
    <source>
        <dbReference type="EMBL" id="KAG0659603.1"/>
    </source>
</evidence>
<feature type="compositionally biased region" description="Polar residues" evidence="6">
    <location>
        <begin position="577"/>
        <end position="595"/>
    </location>
</feature>
<feature type="region of interest" description="Disordered" evidence="6">
    <location>
        <begin position="1"/>
        <end position="48"/>
    </location>
</feature>
<feature type="region of interest" description="Disordered" evidence="6">
    <location>
        <begin position="569"/>
        <end position="821"/>
    </location>
</feature>
<dbReference type="PANTHER" id="PTHR31082">
    <property type="entry name" value="PHEROMONE-REGULATED MEMBRANE PROTEIN 10"/>
    <property type="match status" value="1"/>
</dbReference>
<feature type="domain" description="Threonine/serine exporter-like N-terminal" evidence="8">
    <location>
        <begin position="842"/>
        <end position="1036"/>
    </location>
</feature>
<accession>A0A9P7B4X7</accession>
<evidence type="ECO:0000256" key="1">
    <source>
        <dbReference type="ARBA" id="ARBA00004141"/>
    </source>
</evidence>
<keyword evidence="2 7" id="KW-0812">Transmembrane</keyword>
<comment type="similarity">
    <text evidence="5">Belongs to the ThrE exporter (TC 2.A.79) family.</text>
</comment>
<keyword evidence="4 7" id="KW-0472">Membrane</keyword>
<feature type="compositionally biased region" description="Low complexity" evidence="6">
    <location>
        <begin position="27"/>
        <end position="40"/>
    </location>
</feature>
<sequence length="1251" mass="133955">MATEADPPSTPEIFVERAIDDDDEEPATPTLARLSATTTPLPTPPVGKAVRWNEHVDVFRQRVVDDSVSVESEVVVTEIRPVEAATDPTPVNRHAKANGAGGEDPFSDRFRLDDVPISLGSSAQDGTLQGVVQPVVQKLDVWTDPLETDGLPSLPIASGQANDEEAAILKEADEQARGLVQGATAFWGTIRKRRDSIRKMRELESGGPVELVDNGTDKRAPDPPLQPLATLTEVDPHVEAGPPAPSTGILAALMALQKEEHALSDNSNPGSAGSSAVPTPLTSRDPSPVATPRSPLSPVSPTSPGSQHSAATADLTDDEEAYERERFIAQLRQKRASKNALHHASASVAHVSKHAAGAAIGWALHPHHHHPHHGGGGERGRSATPKSGTAKNSRRAASATRSQASSPSASSVNLSPLQGPASPSSAVSVLDMPAAATPLLSAEQRSQSAASLVHLASQADPPSSSAHHVPRAHSHTTLSRLVPPHSPSSPVPLGVAVPHRPKLSSELNKRVRRLGDRLGLELETSRTRPDAAQSAAGVFGGLVLSTATLAVPATPTASSIAPIANQHGYHVSRVPTPRTSATNTPASSRASTPETTRAHTPRSRPSPDPASTDPSKRKSLVDLVREEEERDQSTPLAVTPRATSASAPVSRAPSPGPILTTTGGGAGGGTANAAQMLQERRHRKKRAAFTLQWNDQPPTPDPQQQRSGLSSRRPSLTIDTSASRPKLSPPLPSPTSPGRRRFLGGLSPKSPNQSFSSLHRDYFGNTGNTTPPHHHTPAEREHERAERKAREHAERELRERQEDLREWEREKRRRRRAKEKELKRRRVFITSHVAAIIEREEFLLKLARAFMMFGAPSHRLEAQIQATARVLEMPHCAAMYIPSCLLINFGDPATATSDIRFLKQATGLDIGRLKSTYWIYNKVIRDKMGVTEGSKKLDELMLVTSPKKVLLKNVIFGGFAGAFIMPSAFYGSFIDCLVAVPLGGLLVIVQYMLAKNDLYSSLFEIVIACINALIAGALSYTNHFCFYSVAAGSIVLSAVRLTYGTLYSLFLGFGLSIGAEIYTRAGRESAPGGDDYTCAYLRDGAPWYRARIPPWFYFLTVPCYLICMAVKNGQPLFRRDSLAMVAIGSAGFAANYFSAKAFVNSSALVSFIGSFVVGVLGNLWARMTRESAFVVMIVGIFIQLPSGLANGGLLRFASDSTSNNSFSTAIDAAAGLIQVAVGLTVGLYLAAASMNLVSRRGRGRGAHLSTF</sequence>
<feature type="transmembrane region" description="Helical" evidence="7">
    <location>
        <begin position="1092"/>
        <end position="1110"/>
    </location>
</feature>
<reference evidence="10 11" key="1">
    <citation type="submission" date="2020-11" db="EMBL/GenBank/DDBJ databases">
        <title>Kefir isolates.</title>
        <authorList>
            <person name="Marcisauskas S."/>
            <person name="Kim Y."/>
            <person name="Blasche S."/>
        </authorList>
    </citation>
    <scope>NUCLEOTIDE SEQUENCE [LARGE SCALE GENOMIC DNA]</scope>
    <source>
        <strain evidence="10 11">KR</strain>
    </source>
</reference>
<evidence type="ECO:0000259" key="9">
    <source>
        <dbReference type="Pfam" id="PF12821"/>
    </source>
</evidence>